<evidence type="ECO:0000313" key="2">
    <source>
        <dbReference type="EMBL" id="GAA2466566.1"/>
    </source>
</evidence>
<feature type="compositionally biased region" description="Basic and acidic residues" evidence="1">
    <location>
        <begin position="37"/>
        <end position="55"/>
    </location>
</feature>
<name>A0ABN3KLP3_9ACTN</name>
<proteinExistence type="predicted"/>
<evidence type="ECO:0000313" key="3">
    <source>
        <dbReference type="Proteomes" id="UP001501721"/>
    </source>
</evidence>
<feature type="region of interest" description="Disordered" evidence="1">
    <location>
        <begin position="21"/>
        <end position="95"/>
    </location>
</feature>
<organism evidence="2 3">
    <name type="scientific">Streptomyces graminearus</name>
    <dbReference type="NCBI Taxonomy" id="284030"/>
    <lineage>
        <taxon>Bacteria</taxon>
        <taxon>Bacillati</taxon>
        <taxon>Actinomycetota</taxon>
        <taxon>Actinomycetes</taxon>
        <taxon>Kitasatosporales</taxon>
        <taxon>Streptomycetaceae</taxon>
        <taxon>Streptomyces</taxon>
    </lineage>
</organism>
<evidence type="ECO:0000256" key="1">
    <source>
        <dbReference type="SAM" id="MobiDB-lite"/>
    </source>
</evidence>
<protein>
    <submittedName>
        <fullName evidence="2">Uncharacterized protein</fullName>
    </submittedName>
</protein>
<keyword evidence="3" id="KW-1185">Reference proteome</keyword>
<reference evidence="2 3" key="1">
    <citation type="journal article" date="2019" name="Int. J. Syst. Evol. Microbiol.">
        <title>The Global Catalogue of Microorganisms (GCM) 10K type strain sequencing project: providing services to taxonomists for standard genome sequencing and annotation.</title>
        <authorList>
            <consortium name="The Broad Institute Genomics Platform"/>
            <consortium name="The Broad Institute Genome Sequencing Center for Infectious Disease"/>
            <person name="Wu L."/>
            <person name="Ma J."/>
        </authorList>
    </citation>
    <scope>NUCLEOTIDE SEQUENCE [LARGE SCALE GENOMIC DNA]</scope>
    <source>
        <strain evidence="2 3">JCM 6923</strain>
    </source>
</reference>
<gene>
    <name evidence="2" type="ORF">GCM10010422_04430</name>
</gene>
<sequence>MAGGGGGGVGGLSVEASVTCVPPRFGTAPGWSGGARLNEEGAIRTRSIPDEEAARDPGVSNARPQSHKGPRVDGRGRNATTGRQDGAGNYPSAVD</sequence>
<accession>A0ABN3KLP3</accession>
<dbReference type="Proteomes" id="UP001501721">
    <property type="component" value="Unassembled WGS sequence"/>
</dbReference>
<dbReference type="EMBL" id="BAAATL010000001">
    <property type="protein sequence ID" value="GAA2466566.1"/>
    <property type="molecule type" value="Genomic_DNA"/>
</dbReference>
<comment type="caution">
    <text evidence="2">The sequence shown here is derived from an EMBL/GenBank/DDBJ whole genome shotgun (WGS) entry which is preliminary data.</text>
</comment>